<gene>
    <name evidence="2" type="ORF">SG34_010415</name>
</gene>
<dbReference type="EMBL" id="CP059733">
    <property type="protein sequence ID" value="WDE07259.1"/>
    <property type="molecule type" value="Genomic_DNA"/>
</dbReference>
<dbReference type="KEGG" id="tvd:SG34_010415"/>
<dbReference type="RefSeq" id="WP_044840696.1">
    <property type="nucleotide sequence ID" value="NZ_CP059733.1"/>
</dbReference>
<dbReference type="AlphaFoldDB" id="A0AAF0CCC3"/>
<feature type="region of interest" description="Disordered" evidence="1">
    <location>
        <begin position="62"/>
        <end position="106"/>
    </location>
</feature>
<proteinExistence type="predicted"/>
<evidence type="ECO:0008006" key="4">
    <source>
        <dbReference type="Google" id="ProtNLM"/>
    </source>
</evidence>
<keyword evidence="3" id="KW-1185">Reference proteome</keyword>
<reference evidence="2 3" key="2">
    <citation type="journal article" date="2022" name="Mar. Drugs">
        <title>Bioassay-Guided Fractionation Leads to the Detection of Cholic Acid Generated by the Rare Thalassomonas sp.</title>
        <authorList>
            <person name="Pheiffer F."/>
            <person name="Schneider Y.K."/>
            <person name="Hansen E.H."/>
            <person name="Andersen J.H."/>
            <person name="Isaksson J."/>
            <person name="Busche T."/>
            <person name="R C."/>
            <person name="Kalinowski J."/>
            <person name="Zyl L.V."/>
            <person name="Trindade M."/>
        </authorList>
    </citation>
    <scope>NUCLEOTIDE SEQUENCE [LARGE SCALE GENOMIC DNA]</scope>
    <source>
        <strain evidence="2 3">XOM25</strain>
    </source>
</reference>
<dbReference type="Proteomes" id="UP000032352">
    <property type="component" value="Chromosome"/>
</dbReference>
<protein>
    <recommendedName>
        <fullName evidence="4">Lipoprotein</fullName>
    </recommendedName>
</protein>
<sequence length="106" mass="11490">MKHLFYYAAAIIVTWVACDYSQYLHNDIVIEAKQVIADCEKTLPREQHCVLAAKHVHPAKIGNDHGTFHRPGTGGGVLNPIPPGNSGPAWDPMPLGNGGPGWTPVR</sequence>
<feature type="compositionally biased region" description="Gly residues" evidence="1">
    <location>
        <begin position="96"/>
        <end position="106"/>
    </location>
</feature>
<organism evidence="2 3">
    <name type="scientific">Thalassomonas viridans</name>
    <dbReference type="NCBI Taxonomy" id="137584"/>
    <lineage>
        <taxon>Bacteria</taxon>
        <taxon>Pseudomonadati</taxon>
        <taxon>Pseudomonadota</taxon>
        <taxon>Gammaproteobacteria</taxon>
        <taxon>Alteromonadales</taxon>
        <taxon>Colwelliaceae</taxon>
        <taxon>Thalassomonas</taxon>
    </lineage>
</organism>
<reference evidence="2 3" key="1">
    <citation type="journal article" date="2015" name="Genome Announc.">
        <title>Draft Genome Sequences of Marine Isolates of Thalassomonas viridans and Thalassomonas actiniarum.</title>
        <authorList>
            <person name="Olonade I."/>
            <person name="van Zyl L.J."/>
            <person name="Trindade M."/>
        </authorList>
    </citation>
    <scope>NUCLEOTIDE SEQUENCE [LARGE SCALE GENOMIC DNA]</scope>
    <source>
        <strain evidence="2 3">XOM25</strain>
    </source>
</reference>
<evidence type="ECO:0000313" key="3">
    <source>
        <dbReference type="Proteomes" id="UP000032352"/>
    </source>
</evidence>
<evidence type="ECO:0000256" key="1">
    <source>
        <dbReference type="SAM" id="MobiDB-lite"/>
    </source>
</evidence>
<evidence type="ECO:0000313" key="2">
    <source>
        <dbReference type="EMBL" id="WDE07259.1"/>
    </source>
</evidence>
<dbReference type="PROSITE" id="PS51257">
    <property type="entry name" value="PROKAR_LIPOPROTEIN"/>
    <property type="match status" value="1"/>
</dbReference>
<name>A0AAF0CCC3_9GAMM</name>
<accession>A0AAF0CCC3</accession>